<reference evidence="8 9" key="2">
    <citation type="journal article" date="2007" name="BMC Biol.">
        <title>A 100%-complete sequence reveals unusually simple genomic features in the hot-spring red alga Cyanidioschyzon merolae.</title>
        <authorList>
            <person name="Nozaki H."/>
            <person name="Takano H."/>
            <person name="Misumi O."/>
            <person name="Terasawa K."/>
            <person name="Matsuzaki M."/>
            <person name="Maruyama S."/>
            <person name="Nishida K."/>
            <person name="Yagisawa F."/>
            <person name="Yoshida Y."/>
            <person name="Fujiwara T."/>
            <person name="Takio S."/>
            <person name="Tamura K."/>
            <person name="Chung S.J."/>
            <person name="Nakamura S."/>
            <person name="Kuroiwa H."/>
            <person name="Tanaka K."/>
            <person name="Sato N."/>
            <person name="Kuroiwa T."/>
        </authorList>
    </citation>
    <scope>NUCLEOTIDE SEQUENCE [LARGE SCALE GENOMIC DNA]</scope>
    <source>
        <strain evidence="8 9">10D</strain>
    </source>
</reference>
<dbReference type="Proteomes" id="UP000007014">
    <property type="component" value="Chromosome 8"/>
</dbReference>
<evidence type="ECO:0000259" key="2">
    <source>
        <dbReference type="Pfam" id="PF08082"/>
    </source>
</evidence>
<dbReference type="GeneID" id="16993494"/>
<dbReference type="GO" id="GO:0030620">
    <property type="term" value="F:U2 snRNA binding"/>
    <property type="evidence" value="ECO:0007669"/>
    <property type="project" value="TreeGrafter"/>
</dbReference>
<feature type="domain" description="PROCN" evidence="3">
    <location>
        <begin position="417"/>
        <end position="845"/>
    </location>
</feature>
<dbReference type="Pfam" id="PF12134">
    <property type="entry name" value="PRP8_domainIV"/>
    <property type="match status" value="1"/>
</dbReference>
<name>M1V7K2_CYAM1</name>
<reference evidence="10" key="3">
    <citation type="journal article" date="2019" name="J. Mol. Biol.">
        <title>Prp8 in a Reduced Spliceosome Lacks a Conserved Toggle that Correlates with Splicing Complexity across Diverse Taxa.</title>
        <authorList>
            <person name="Garside E.L."/>
            <person name="Whelan T.A."/>
            <person name="Stark M.R."/>
            <person name="Rader S.D."/>
            <person name="Fast N.M."/>
            <person name="MacMillan A.M."/>
        </authorList>
    </citation>
    <scope>X-RAY CRYSTALLOGRAPHY (2.75 ANGSTROMS) OF 1848-2065</scope>
</reference>
<dbReference type="GO" id="GO:0097157">
    <property type="term" value="F:pre-mRNA intronic binding"/>
    <property type="evidence" value="ECO:0007669"/>
    <property type="project" value="TreeGrafter"/>
</dbReference>
<dbReference type="InterPro" id="IPR027652">
    <property type="entry name" value="PRP8"/>
</dbReference>
<dbReference type="SMR" id="M1V7K2"/>
<dbReference type="GO" id="GO:0005682">
    <property type="term" value="C:U5 snRNP"/>
    <property type="evidence" value="ECO:0007669"/>
    <property type="project" value="TreeGrafter"/>
</dbReference>
<dbReference type="eggNOG" id="KOG1795">
    <property type="taxonomic scope" value="Eukaryota"/>
</dbReference>
<feature type="domain" description="PRO8NT" evidence="2">
    <location>
        <begin position="82"/>
        <end position="210"/>
    </location>
</feature>
<dbReference type="InterPro" id="IPR012337">
    <property type="entry name" value="RNaseH-like_sf"/>
</dbReference>
<evidence type="ECO:0000259" key="4">
    <source>
        <dbReference type="Pfam" id="PF10596"/>
    </source>
</evidence>
<evidence type="ECO:0000313" key="8">
    <source>
        <dbReference type="EMBL" id="BAM79834.1"/>
    </source>
</evidence>
<feature type="region of interest" description="Disordered" evidence="1">
    <location>
        <begin position="488"/>
        <end position="514"/>
    </location>
</feature>
<dbReference type="Pfam" id="PF08082">
    <property type="entry name" value="PRO8NT"/>
    <property type="match status" value="1"/>
</dbReference>
<dbReference type="InterPro" id="IPR043172">
    <property type="entry name" value="Prp8_domainIV_palm"/>
</dbReference>
<dbReference type="OrthoDB" id="1931567at2759"/>
<accession>M1V7K2</accession>
<evidence type="ECO:0000259" key="3">
    <source>
        <dbReference type="Pfam" id="PF08083"/>
    </source>
</evidence>
<dbReference type="PDBsum" id="6NQI"/>
<dbReference type="Pfam" id="PF10598">
    <property type="entry name" value="RRM_4"/>
    <property type="match status" value="1"/>
</dbReference>
<dbReference type="GO" id="GO:0017070">
    <property type="term" value="F:U6 snRNA binding"/>
    <property type="evidence" value="ECO:0007669"/>
    <property type="project" value="InterPro"/>
</dbReference>
<dbReference type="Pfam" id="PF08083">
    <property type="entry name" value="PROCN"/>
    <property type="match status" value="1"/>
</dbReference>
<dbReference type="RefSeq" id="XP_005536120.1">
    <property type="nucleotide sequence ID" value="XM_005536063.1"/>
</dbReference>
<dbReference type="InterPro" id="IPR021983">
    <property type="entry name" value="PRP8_domainIV"/>
</dbReference>
<evidence type="ECO:0000259" key="7">
    <source>
        <dbReference type="Pfam" id="PF12134"/>
    </source>
</evidence>
<dbReference type="SUPFAM" id="SSF53098">
    <property type="entry name" value="Ribonuclease H-like"/>
    <property type="match status" value="2"/>
</dbReference>
<dbReference type="GO" id="GO:0030623">
    <property type="term" value="F:U5 snRNA binding"/>
    <property type="evidence" value="ECO:0007669"/>
    <property type="project" value="InterPro"/>
</dbReference>
<dbReference type="InterPro" id="IPR012592">
    <property type="entry name" value="PROCN"/>
</dbReference>
<dbReference type="InterPro" id="IPR019581">
    <property type="entry name" value="Prp8_U5-snRNA-bd"/>
</dbReference>
<dbReference type="GO" id="GO:0030619">
    <property type="term" value="F:U1 snRNA binding"/>
    <property type="evidence" value="ECO:0007669"/>
    <property type="project" value="TreeGrafter"/>
</dbReference>
<feature type="domain" description="Pre-mRNA-processing-splicing factor 8 U6-snRNA-binding" evidence="4">
    <location>
        <begin position="1491"/>
        <end position="1642"/>
    </location>
</feature>
<dbReference type="Gramene" id="CMH168CT">
    <property type="protein sequence ID" value="CMH168CT"/>
    <property type="gene ID" value="CMH168C"/>
</dbReference>
<proteinExistence type="evidence at protein level"/>
<feature type="domain" description="Pre-mRNA-processing-splicing factor 8 U5-snRNA-binding" evidence="5">
    <location>
        <begin position="1319"/>
        <end position="1413"/>
    </location>
</feature>
<dbReference type="STRING" id="280699.M1V7K2"/>
<keyword evidence="9" id="KW-1185">Reference proteome</keyword>
<dbReference type="InterPro" id="IPR042516">
    <property type="entry name" value="Prp8_U5-snRNA-bd_sf"/>
</dbReference>
<evidence type="ECO:0000259" key="6">
    <source>
        <dbReference type="Pfam" id="PF10598"/>
    </source>
</evidence>
<organism evidence="8 9">
    <name type="scientific">Cyanidioschyzon merolae (strain NIES-3377 / 10D)</name>
    <name type="common">Unicellular red alga</name>
    <dbReference type="NCBI Taxonomy" id="280699"/>
    <lineage>
        <taxon>Eukaryota</taxon>
        <taxon>Rhodophyta</taxon>
        <taxon>Bangiophyceae</taxon>
        <taxon>Cyanidiales</taxon>
        <taxon>Cyanidiaceae</taxon>
        <taxon>Cyanidioschyzon</taxon>
    </lineage>
</organism>
<keyword evidence="10" id="KW-0002">3D-structure</keyword>
<dbReference type="PANTHER" id="PTHR11140">
    <property type="entry name" value="PRE-MRNA SPLICING FACTOR PRP8"/>
    <property type="match status" value="1"/>
</dbReference>
<protein>
    <submittedName>
        <fullName evidence="8">Pre-mRNA splicing factor PRP8</fullName>
    </submittedName>
</protein>
<evidence type="ECO:0007829" key="10">
    <source>
        <dbReference type="PDB" id="6NQI"/>
    </source>
</evidence>
<dbReference type="OMA" id="TDVWNTS"/>
<evidence type="ECO:0000256" key="1">
    <source>
        <dbReference type="SAM" id="MobiDB-lite"/>
    </source>
</evidence>
<dbReference type="Gene3D" id="3.90.1570.40">
    <property type="match status" value="1"/>
</dbReference>
<dbReference type="PDB" id="6NQI">
    <property type="method" value="X-ray"/>
    <property type="resolution" value="2.75 A"/>
    <property type="chains" value="A/B=1848-2065"/>
</dbReference>
<sequence>MPKRAFFGRDEEADQTLDLKRKRPRRAFGADQPFFKPYTSPDIFRKLASLARIELERSENDLENSAHRGNRDRHISRNTDALTLNALRYLPHAVYKWLEHMPAPWEPTRFVPVIFHHTGALAFIEGSRRVPEVVHRAQWARWCAYLDRRRHEAHVASTSSGKRQRDLTRSFVRLQVPAFDDDEPSPSFREFVYHRTLPTPFANDADAAAEYERIQQLAANLHTPEARAALYRMSLPWAPHPNDLDPSQFYLRNRLTLRRVHRLEHERANLRRKSLHAGSLHSEGAHLLQEDWDDFTELGMHSILPGQRRAPELHQAYPYLYDAFDERTPNPEQPLWHHHAPRPLMWPPTPPPHPLWPSAWSWQPTLAPLLHSSAQGAGERIIPDTSEGASAQRTRYRAHPALGDFDLDACGERVGAWLDLLYAPRPYKGRCVRKRKRMQDIDMERELYWQLERVHYMRPKSTAAVHSLLKRRCRQAEAQRLRYLRKERGRGRKQSTLAIQSASGDAGDEAEKQHRRPDLLRTLRQSGFFYRTSMDWLEVGIWLCDAARSMFLLLLRRKRFFFLSMDYNFQIVPLRTLTTKERKQSRFGNAFHLMREWMRMVKLIVDVHLRYRAGLGADAIQLADSITYIESHIGELTGLYRYKYRVMRQIHATKDLKHLMYQRFGWSGPGKACWQPLWRQWVHLLRGLMPLLEQWLGNLLNRHFEGREPLRMAQRTVTKQRLESQFDVALRQETIARLRQLLPAARQPLYTRRVLQHMHQAWRCWKANIPWHVRDMPPEIDRLVRDYVQQRAQWWIEGARRFAIAFRSGRSMDKALVRQMYGRLARLAVHHEQAHQRQYLEHGPFLLPTEAASILYRFATYLEKAGVADSCPWQLPWFAADNADSGLAPALLQLAIERLRPETEGEHCPPGLGELVTEAEAAPAAMLYRIRQRLQAVQMRHQVELRFYDDADLTPVYRIDSFERLVDAFLDQWLWYKATETRLFPAHVQPCDDELPPVHVLRFVERLDAIPHLWTLGTAPNKSFLVLIQTPLPGLFQRADLLVLDRLLRQLLAPEIVDYLIARCNATITFKDMRYTQSVGILPGWEFSGFLQQLYGLAAVDLAFRAPDMDADLLSLPSWPPAELAGDHDVRRNDARSCPSMRLLAYERILDRLYALIRVPEETARVAVTRLEQRYERHPERETLLDAALYPSRRCWPSAVRMRLRPFDCLLGRALFDAIRDRIGPGVSALRPLVEMPESQTAVSVVSGPENPSLFFEMFGFEVRMLASGFDRILPAGMGSARPASEAAATAGMRWSLPSGRTVAYVRVSPHALQRWALDVQRLLMATIHAPFTRVAARWNALALHFAGMYRQVAANDPTVRQFVQHAQERVQNRIKLGLNSKMPVRFPPVVFYAPRSLGGLEMMNIGHDPVPSLWSFIPSWLDEIADAELLERELQERAQAFGAHLDRRLLPPAWLHRGLPRLAARYHPQGALWTLDHGYRVRSLLRVHVTGRKNALWWLDFMHDGRLWELDDYRSQVTHALGGVPAILSHTLFAATGYRDWRGIVWGDHGFEHKLAGRPLTRAQRSGLVQIPNRRFTLWWSPTINRSRVYMGFRAQLDLTGIFMYGKLSTLKISLLQVFRGHLWQRIHESLVLDLCKALDTELGARSREARVAVTVQKERIHPRKSYRMHWSSADIRIDFEQPILVSGDALPVDEAVAFESNAGGQGRSSLRPPGSDAAAKIYWIDVQLRWGDYDDHDAAQYAAQKFRAYTAPGASSLYPSHHGLVVVFDLAYGEWSAFGHACAMGVVSIVTEESRRMLMHNQALALLRERIRKALQLYVMETVESETLQAATTTTSASDTIPLLVGCGGDLWRQRLWIVDDRTAYRPHANGVIWIWETSTGRLFVKIVHRTTWAGQTRRAQLAKWKCAEHVLTMLRSQPTEELPRGIVLAQTASMDPLKTLLAGTEYAKIPVRAGAAAMPLQALMALPEIRDRTQTARSSELSIWSGYADWLEHVPVWIASARFLLLLHALDRAPERVLQLVWPQRSADEESAGSATPWLWPALPETDWRRLELELQSLVPVRLRPAHVAGDQPGGRDDDGTEQVLEHTRPKTVAAFDRYGNVISVETTTPFERQEYRTSSVTVTNAEQQRLLSLYRRLPDVLENLHVVEPGHTSGSLYGGERPEQATISAMPHLAKRFELHLPRGLVRGLLLAGMTCGQLWGTRTANADTVVWIAWALRHHDAEASTPLPSMVEAAACFRPGSVQAIGWIQACLDVGRPPAPGPGVHAPHDVQVILYLQGEERQIDLASPSLDRHAAEAVQTHDVHASRAPSAHAFGHVIGSTHAMSRALGVLQAWTGGGSGDVNDPQSVHVRVRLRDDLSAVFLYAKDGRLIARPPGRLFETIPAPIEEGT</sequence>
<feature type="compositionally biased region" description="Polar residues" evidence="1">
    <location>
        <begin position="494"/>
        <end position="503"/>
    </location>
</feature>
<evidence type="ECO:0000259" key="5">
    <source>
        <dbReference type="Pfam" id="PF10597"/>
    </source>
</evidence>
<dbReference type="GO" id="GO:0071013">
    <property type="term" value="C:catalytic step 2 spliceosome"/>
    <property type="evidence" value="ECO:0007669"/>
    <property type="project" value="TreeGrafter"/>
</dbReference>
<dbReference type="PANTHER" id="PTHR11140:SF0">
    <property type="entry name" value="PRE-MRNA-PROCESSING-SPLICING FACTOR 8"/>
    <property type="match status" value="1"/>
</dbReference>
<dbReference type="InterPro" id="IPR019582">
    <property type="entry name" value="RRM_spliceosomal_PrP8"/>
</dbReference>
<dbReference type="GO" id="GO:0000244">
    <property type="term" value="P:spliceosomal tri-snRNP complex assembly"/>
    <property type="evidence" value="ECO:0007669"/>
    <property type="project" value="TreeGrafter"/>
</dbReference>
<evidence type="ECO:0000313" key="9">
    <source>
        <dbReference type="Proteomes" id="UP000007014"/>
    </source>
</evidence>
<dbReference type="Gene3D" id="3.30.43.40">
    <property type="entry name" value="Pre-mRNA-processing-splicing factor 8, U5-snRNA-binding domain"/>
    <property type="match status" value="1"/>
</dbReference>
<dbReference type="Gene3D" id="3.30.420.230">
    <property type="match status" value="1"/>
</dbReference>
<feature type="domain" description="PRP8" evidence="7">
    <location>
        <begin position="1871"/>
        <end position="2062"/>
    </location>
</feature>
<dbReference type="HOGENOM" id="CLU_000380_3_0_1"/>
<feature type="domain" description="RNA recognition motif spliceosomal PrP8" evidence="6">
    <location>
        <begin position="1039"/>
        <end position="1102"/>
    </location>
</feature>
<dbReference type="InterPro" id="IPR019580">
    <property type="entry name" value="Prp8_U6-snRNA-bd"/>
</dbReference>
<gene>
    <name evidence="8" type="ORF">CYME_CMH168C</name>
</gene>
<reference evidence="8 9" key="1">
    <citation type="journal article" date="2004" name="Nature">
        <title>Genome sequence of the ultrasmall unicellular red alga Cyanidioschyzon merolae 10D.</title>
        <authorList>
            <person name="Matsuzaki M."/>
            <person name="Misumi O."/>
            <person name="Shin-i T."/>
            <person name="Maruyama S."/>
            <person name="Takahara M."/>
            <person name="Miyagishima S."/>
            <person name="Mori T."/>
            <person name="Nishida K."/>
            <person name="Yagisawa F."/>
            <person name="Nishida K."/>
            <person name="Yoshida Y."/>
            <person name="Nishimura Y."/>
            <person name="Nakao S."/>
            <person name="Kobayashi T."/>
            <person name="Momoyama Y."/>
            <person name="Higashiyama T."/>
            <person name="Minoda A."/>
            <person name="Sano M."/>
            <person name="Nomoto H."/>
            <person name="Oishi K."/>
            <person name="Hayashi H."/>
            <person name="Ohta F."/>
            <person name="Nishizaka S."/>
            <person name="Haga S."/>
            <person name="Miura S."/>
            <person name="Morishita T."/>
            <person name="Kabeya Y."/>
            <person name="Terasawa K."/>
            <person name="Suzuki Y."/>
            <person name="Ishii Y."/>
            <person name="Asakawa S."/>
            <person name="Takano H."/>
            <person name="Ohta N."/>
            <person name="Kuroiwa H."/>
            <person name="Tanaka K."/>
            <person name="Shimizu N."/>
            <person name="Sugano S."/>
            <person name="Sato N."/>
            <person name="Nozaki H."/>
            <person name="Ogasawara N."/>
            <person name="Kohara Y."/>
            <person name="Kuroiwa T."/>
        </authorList>
    </citation>
    <scope>NUCLEOTIDE SEQUENCE [LARGE SCALE GENOMIC DNA]</scope>
    <source>
        <strain evidence="8 9">10D</strain>
    </source>
</reference>
<dbReference type="Pfam" id="PF10596">
    <property type="entry name" value="U6-snRNA_bdg"/>
    <property type="match status" value="1"/>
</dbReference>
<dbReference type="Pfam" id="PF10597">
    <property type="entry name" value="U5_2-snRNA_bdg"/>
    <property type="match status" value="1"/>
</dbReference>
<dbReference type="InterPro" id="IPR012591">
    <property type="entry name" value="PRO8NT"/>
</dbReference>
<dbReference type="KEGG" id="cme:CYME_CMH168C"/>
<dbReference type="EMBL" id="AP006490">
    <property type="protein sequence ID" value="BAM79834.1"/>
    <property type="molecule type" value="Genomic_DNA"/>
</dbReference>